<dbReference type="PROSITE" id="PS50297">
    <property type="entry name" value="ANK_REP_REGION"/>
    <property type="match status" value="3"/>
</dbReference>
<dbReference type="InterPro" id="IPR018359">
    <property type="entry name" value="Bromodomain_CS"/>
</dbReference>
<evidence type="ECO:0000256" key="5">
    <source>
        <dbReference type="PROSITE-ProRule" id="PRU00035"/>
    </source>
</evidence>
<evidence type="ECO:0000313" key="7">
    <source>
        <dbReference type="EMBL" id="KAK6587566.1"/>
    </source>
</evidence>
<dbReference type="InterPro" id="IPR036427">
    <property type="entry name" value="Bromodomain-like_sf"/>
</dbReference>
<keyword evidence="8" id="KW-1185">Reference proteome</keyword>
<dbReference type="SUPFAM" id="SSF48403">
    <property type="entry name" value="Ankyrin repeat"/>
    <property type="match status" value="1"/>
</dbReference>
<evidence type="ECO:0000256" key="4">
    <source>
        <dbReference type="PROSITE-ProRule" id="PRU00023"/>
    </source>
</evidence>
<dbReference type="Pfam" id="PF00023">
    <property type="entry name" value="Ank"/>
    <property type="match status" value="1"/>
</dbReference>
<dbReference type="SMART" id="SM00297">
    <property type="entry name" value="BROMO"/>
    <property type="match status" value="1"/>
</dbReference>
<dbReference type="SUPFAM" id="SSF47370">
    <property type="entry name" value="Bromodomain"/>
    <property type="match status" value="1"/>
</dbReference>
<dbReference type="PANTHER" id="PTHR24198:SF165">
    <property type="entry name" value="ANKYRIN REPEAT-CONTAINING PROTEIN-RELATED"/>
    <property type="match status" value="1"/>
</dbReference>
<evidence type="ECO:0000259" key="6">
    <source>
        <dbReference type="PROSITE" id="PS50014"/>
    </source>
</evidence>
<evidence type="ECO:0000256" key="1">
    <source>
        <dbReference type="ARBA" id="ARBA00022737"/>
    </source>
</evidence>
<dbReference type="Pfam" id="PF00439">
    <property type="entry name" value="Bromodomain"/>
    <property type="match status" value="1"/>
</dbReference>
<dbReference type="PROSITE" id="PS50088">
    <property type="entry name" value="ANK_REPEAT"/>
    <property type="match status" value="3"/>
</dbReference>
<feature type="repeat" description="ANK" evidence="4">
    <location>
        <begin position="115"/>
        <end position="147"/>
    </location>
</feature>
<dbReference type="Gene3D" id="1.20.920.10">
    <property type="entry name" value="Bromodomain-like"/>
    <property type="match status" value="1"/>
</dbReference>
<dbReference type="Pfam" id="PF12796">
    <property type="entry name" value="Ank_2"/>
    <property type="match status" value="1"/>
</dbReference>
<dbReference type="InterPro" id="IPR001487">
    <property type="entry name" value="Bromodomain"/>
</dbReference>
<dbReference type="PROSITE" id="PS50014">
    <property type="entry name" value="BROMODOMAIN_2"/>
    <property type="match status" value="1"/>
</dbReference>
<evidence type="ECO:0000256" key="3">
    <source>
        <dbReference type="ARBA" id="ARBA00023117"/>
    </source>
</evidence>
<name>A0AAV9XYN4_9CRYT</name>
<evidence type="ECO:0000256" key="2">
    <source>
        <dbReference type="ARBA" id="ARBA00023043"/>
    </source>
</evidence>
<keyword evidence="1" id="KW-0677">Repeat</keyword>
<keyword evidence="3 5" id="KW-0103">Bromodomain</keyword>
<dbReference type="EMBL" id="JAWDEY010000037">
    <property type="protein sequence ID" value="KAK6587566.1"/>
    <property type="molecule type" value="Genomic_DNA"/>
</dbReference>
<sequence>MNEPESFEKSRLVESIRRDKLDATLKLINELDPKDISNVCPITNANVLFYAAQRTNDDEALEICKKILEKCPELDVKSTDISLQTALFFASRDGNIKTAEYLINKGCDVNHTDRVNQTALFYAARDGRFETVRLLLDKGANPNMSDNVGQTALFYAARDGRSQTCILLLENGADPSIKDKNRQAAHSYAIKSGHKQLAGLLKSRVSVPAGSSVIGGSNNADNLRSGSIDCKAESGGSAIYNSSMAEGNIIKDSEIRQCYRLQVKGSDGKWYFAPKVKIEEFERMFPNIAVWSKDSPVSYLKPNIDPFRASWYKVISECVEDLRKQEGAWIFDKPVDEKAWNCSDYYKIVSKPMDFSLIRKKLRNGEYELCRDVVSDIEQIFKNCYLYNKPDSSISILCKAIENQFCNLRGSKGIDSLLNRESEIFGLDKINDGISEGIDDSNMVVDDSNNNNNDG</sequence>
<feature type="repeat" description="ANK" evidence="4">
    <location>
        <begin position="148"/>
        <end position="180"/>
    </location>
</feature>
<evidence type="ECO:0000313" key="8">
    <source>
        <dbReference type="Proteomes" id="UP001311799"/>
    </source>
</evidence>
<dbReference type="AlphaFoldDB" id="A0AAV9XYN4"/>
<dbReference type="SMART" id="SM00248">
    <property type="entry name" value="ANK"/>
    <property type="match status" value="4"/>
</dbReference>
<reference evidence="7 8" key="1">
    <citation type="submission" date="2023-10" db="EMBL/GenBank/DDBJ databases">
        <title>Comparative genomics analysis reveals potential genetic determinants of host preference in Cryptosporidium xiaoi.</title>
        <authorList>
            <person name="Xiao L."/>
            <person name="Li J."/>
        </authorList>
    </citation>
    <scope>NUCLEOTIDE SEQUENCE [LARGE SCALE GENOMIC DNA]</scope>
    <source>
        <strain evidence="7 8">52996</strain>
    </source>
</reference>
<dbReference type="Proteomes" id="UP001311799">
    <property type="component" value="Unassembled WGS sequence"/>
</dbReference>
<keyword evidence="2 4" id="KW-0040">ANK repeat</keyword>
<dbReference type="PROSITE" id="PS00633">
    <property type="entry name" value="BROMODOMAIN_1"/>
    <property type="match status" value="1"/>
</dbReference>
<dbReference type="PANTHER" id="PTHR24198">
    <property type="entry name" value="ANKYRIN REPEAT AND PROTEIN KINASE DOMAIN-CONTAINING PROTEIN"/>
    <property type="match status" value="1"/>
</dbReference>
<dbReference type="InterPro" id="IPR036770">
    <property type="entry name" value="Ankyrin_rpt-contain_sf"/>
</dbReference>
<dbReference type="InterPro" id="IPR002110">
    <property type="entry name" value="Ankyrin_rpt"/>
</dbReference>
<organism evidence="7 8">
    <name type="scientific">Cryptosporidium xiaoi</name>
    <dbReference type="NCBI Taxonomy" id="659607"/>
    <lineage>
        <taxon>Eukaryota</taxon>
        <taxon>Sar</taxon>
        <taxon>Alveolata</taxon>
        <taxon>Apicomplexa</taxon>
        <taxon>Conoidasida</taxon>
        <taxon>Coccidia</taxon>
        <taxon>Eucoccidiorida</taxon>
        <taxon>Eimeriorina</taxon>
        <taxon>Cryptosporidiidae</taxon>
        <taxon>Cryptosporidium</taxon>
    </lineage>
</organism>
<dbReference type="PRINTS" id="PR00503">
    <property type="entry name" value="BROMODOMAIN"/>
</dbReference>
<dbReference type="Gene3D" id="1.25.40.20">
    <property type="entry name" value="Ankyrin repeat-containing domain"/>
    <property type="match status" value="2"/>
</dbReference>
<dbReference type="CDD" id="cd04369">
    <property type="entry name" value="Bromodomain"/>
    <property type="match status" value="1"/>
</dbReference>
<feature type="domain" description="Bromo" evidence="6">
    <location>
        <begin position="323"/>
        <end position="395"/>
    </location>
</feature>
<accession>A0AAV9XYN4</accession>
<comment type="caution">
    <text evidence="7">The sequence shown here is derived from an EMBL/GenBank/DDBJ whole genome shotgun (WGS) entry which is preliminary data.</text>
</comment>
<gene>
    <name evidence="7" type="ORF">RS030_91545</name>
</gene>
<protein>
    <recommendedName>
        <fullName evidence="6">Bromo domain-containing protein</fullName>
    </recommendedName>
</protein>
<proteinExistence type="predicted"/>
<feature type="repeat" description="ANK" evidence="4">
    <location>
        <begin position="82"/>
        <end position="114"/>
    </location>
</feature>